<comment type="caution">
    <text evidence="1">The sequence shown here is derived from an EMBL/GenBank/DDBJ whole genome shotgun (WGS) entry which is preliminary data.</text>
</comment>
<name>A0AAN7B3K8_9PEZI</name>
<accession>A0AAN7B3K8</accession>
<protein>
    <submittedName>
        <fullName evidence="1">Uncharacterized protein</fullName>
    </submittedName>
</protein>
<dbReference type="EMBL" id="MU858232">
    <property type="protein sequence ID" value="KAK4208702.1"/>
    <property type="molecule type" value="Genomic_DNA"/>
</dbReference>
<evidence type="ECO:0000313" key="1">
    <source>
        <dbReference type="EMBL" id="KAK4208702.1"/>
    </source>
</evidence>
<proteinExistence type="predicted"/>
<dbReference type="Proteomes" id="UP001301769">
    <property type="component" value="Unassembled WGS sequence"/>
</dbReference>
<evidence type="ECO:0000313" key="2">
    <source>
        <dbReference type="Proteomes" id="UP001301769"/>
    </source>
</evidence>
<gene>
    <name evidence="1" type="ORF">QBC37DRAFT_66151</name>
</gene>
<dbReference type="AlphaFoldDB" id="A0AAN7B3K8"/>
<reference evidence="1" key="2">
    <citation type="submission" date="2023-05" db="EMBL/GenBank/DDBJ databases">
        <authorList>
            <consortium name="Lawrence Berkeley National Laboratory"/>
            <person name="Steindorff A."/>
            <person name="Hensen N."/>
            <person name="Bonometti L."/>
            <person name="Westerberg I."/>
            <person name="Brannstrom I.O."/>
            <person name="Guillou S."/>
            <person name="Cros-Aarteil S."/>
            <person name="Calhoun S."/>
            <person name="Haridas S."/>
            <person name="Kuo A."/>
            <person name="Mondo S."/>
            <person name="Pangilinan J."/>
            <person name="Riley R."/>
            <person name="Labutti K."/>
            <person name="Andreopoulos B."/>
            <person name="Lipzen A."/>
            <person name="Chen C."/>
            <person name="Yanf M."/>
            <person name="Daum C."/>
            <person name="Ng V."/>
            <person name="Clum A."/>
            <person name="Ohm R."/>
            <person name="Martin F."/>
            <person name="Silar P."/>
            <person name="Natvig D."/>
            <person name="Lalanne C."/>
            <person name="Gautier V."/>
            <person name="Ament-Velasquez S.L."/>
            <person name="Kruys A."/>
            <person name="Hutchinson M.I."/>
            <person name="Powell A.J."/>
            <person name="Barry K."/>
            <person name="Miller A.N."/>
            <person name="Grigoriev I.V."/>
            <person name="Debuchy R."/>
            <person name="Gladieux P."/>
            <person name="Thoren M.H."/>
            <person name="Johannesson H."/>
        </authorList>
    </citation>
    <scope>NUCLEOTIDE SEQUENCE</scope>
    <source>
        <strain evidence="1">PSN293</strain>
    </source>
</reference>
<organism evidence="1 2">
    <name type="scientific">Rhypophila decipiens</name>
    <dbReference type="NCBI Taxonomy" id="261697"/>
    <lineage>
        <taxon>Eukaryota</taxon>
        <taxon>Fungi</taxon>
        <taxon>Dikarya</taxon>
        <taxon>Ascomycota</taxon>
        <taxon>Pezizomycotina</taxon>
        <taxon>Sordariomycetes</taxon>
        <taxon>Sordariomycetidae</taxon>
        <taxon>Sordariales</taxon>
        <taxon>Naviculisporaceae</taxon>
        <taxon>Rhypophila</taxon>
    </lineage>
</organism>
<keyword evidence="2" id="KW-1185">Reference proteome</keyword>
<reference evidence="1" key="1">
    <citation type="journal article" date="2023" name="Mol. Phylogenet. Evol.">
        <title>Genome-scale phylogeny and comparative genomics of the fungal order Sordariales.</title>
        <authorList>
            <person name="Hensen N."/>
            <person name="Bonometti L."/>
            <person name="Westerberg I."/>
            <person name="Brannstrom I.O."/>
            <person name="Guillou S."/>
            <person name="Cros-Aarteil S."/>
            <person name="Calhoun S."/>
            <person name="Haridas S."/>
            <person name="Kuo A."/>
            <person name="Mondo S."/>
            <person name="Pangilinan J."/>
            <person name="Riley R."/>
            <person name="LaButti K."/>
            <person name="Andreopoulos B."/>
            <person name="Lipzen A."/>
            <person name="Chen C."/>
            <person name="Yan M."/>
            <person name="Daum C."/>
            <person name="Ng V."/>
            <person name="Clum A."/>
            <person name="Steindorff A."/>
            <person name="Ohm R.A."/>
            <person name="Martin F."/>
            <person name="Silar P."/>
            <person name="Natvig D.O."/>
            <person name="Lalanne C."/>
            <person name="Gautier V."/>
            <person name="Ament-Velasquez S.L."/>
            <person name="Kruys A."/>
            <person name="Hutchinson M.I."/>
            <person name="Powell A.J."/>
            <person name="Barry K."/>
            <person name="Miller A.N."/>
            <person name="Grigoriev I.V."/>
            <person name="Debuchy R."/>
            <person name="Gladieux P."/>
            <person name="Hiltunen Thoren M."/>
            <person name="Johannesson H."/>
        </authorList>
    </citation>
    <scope>NUCLEOTIDE SEQUENCE</scope>
    <source>
        <strain evidence="1">PSN293</strain>
    </source>
</reference>
<sequence>MRHEGIGWMEKGEKQLELVKWAVDRKRCRRGRQGSTSGKVGMVEGTGGTLSRRKMVMSRGAIGCESATEVGYSRCLSNGSSRSSELLVGWLMLRQYVNLISLLLRPENHMRTQIHWSMAMDQREQSHRLQCHYIANMTISNYKPLDGYGKHHSGWDTPFLLNWSDTRSRPCKDIFTLPRPAEMAGRTALEMRKETHSCCCNSK</sequence>